<gene>
    <name evidence="1" type="ORF">PSON_ATCC_30995.1.T0120384</name>
</gene>
<organism evidence="1 2">
    <name type="scientific">Paramecium sonneborni</name>
    <dbReference type="NCBI Taxonomy" id="65129"/>
    <lineage>
        <taxon>Eukaryota</taxon>
        <taxon>Sar</taxon>
        <taxon>Alveolata</taxon>
        <taxon>Ciliophora</taxon>
        <taxon>Intramacronucleata</taxon>
        <taxon>Oligohymenophorea</taxon>
        <taxon>Peniculida</taxon>
        <taxon>Parameciidae</taxon>
        <taxon>Paramecium</taxon>
    </lineage>
</organism>
<protein>
    <submittedName>
        <fullName evidence="1">Uncharacterized protein</fullName>
    </submittedName>
</protein>
<accession>A0A8S1KT58</accession>
<keyword evidence="2" id="KW-1185">Reference proteome</keyword>
<dbReference type="EMBL" id="CAJJDN010000012">
    <property type="protein sequence ID" value="CAD8058740.1"/>
    <property type="molecule type" value="Genomic_DNA"/>
</dbReference>
<evidence type="ECO:0000313" key="2">
    <source>
        <dbReference type="Proteomes" id="UP000692954"/>
    </source>
</evidence>
<dbReference type="OrthoDB" id="10364062at2759"/>
<proteinExistence type="predicted"/>
<reference evidence="1" key="1">
    <citation type="submission" date="2021-01" db="EMBL/GenBank/DDBJ databases">
        <authorList>
            <consortium name="Genoscope - CEA"/>
            <person name="William W."/>
        </authorList>
    </citation>
    <scope>NUCLEOTIDE SEQUENCE</scope>
</reference>
<sequence length="233" mass="28012">MQENLKIEESKVNQVLKVQKLFPFQINGDTIVYQSKYVKNLYTIINEEDHHDKRKMFDKLSTLFRIFYGIIQLLIQTYQIINLSRLNSKTILVELTNGDYPQIHFTNLHERINLVTYNENFIEIKLLCQQAFKSFQQKQINDLKDKCPSEEKQQTIKGIHYATALLNQFLNQLETDLYFKNIKEFLLDNNINLLDEKLLQKKDWKKKSYNNMNEQSIRFDEQNTQVQEKEQDY</sequence>
<dbReference type="Proteomes" id="UP000692954">
    <property type="component" value="Unassembled WGS sequence"/>
</dbReference>
<name>A0A8S1KT58_9CILI</name>
<dbReference type="AlphaFoldDB" id="A0A8S1KT58"/>
<comment type="caution">
    <text evidence="1">The sequence shown here is derived from an EMBL/GenBank/DDBJ whole genome shotgun (WGS) entry which is preliminary data.</text>
</comment>
<evidence type="ECO:0000313" key="1">
    <source>
        <dbReference type="EMBL" id="CAD8058740.1"/>
    </source>
</evidence>